<dbReference type="AlphaFoldDB" id="A0A1W1YV28"/>
<feature type="domain" description="Nudix hydrolase" evidence="2">
    <location>
        <begin position="49"/>
        <end position="172"/>
    </location>
</feature>
<evidence type="ECO:0000256" key="1">
    <source>
        <dbReference type="ARBA" id="ARBA00022801"/>
    </source>
</evidence>
<dbReference type="SUPFAM" id="SSF55811">
    <property type="entry name" value="Nudix"/>
    <property type="match status" value="1"/>
</dbReference>
<evidence type="ECO:0000259" key="2">
    <source>
        <dbReference type="PROSITE" id="PS51462"/>
    </source>
</evidence>
<dbReference type="STRING" id="371602.SAMN04487984_0923"/>
<accession>A0A1W1YV28</accession>
<dbReference type="Pfam" id="PF00293">
    <property type="entry name" value="NUDIX"/>
    <property type="match status" value="1"/>
</dbReference>
<reference evidence="4" key="1">
    <citation type="submission" date="2017-04" db="EMBL/GenBank/DDBJ databases">
        <authorList>
            <person name="Varghese N."/>
            <person name="Submissions S."/>
        </authorList>
    </citation>
    <scope>NUCLEOTIDE SEQUENCE [LARGE SCALE GENOMIC DNA]</scope>
    <source>
        <strain evidence="4">DSM 21500</strain>
    </source>
</reference>
<evidence type="ECO:0000313" key="4">
    <source>
        <dbReference type="Proteomes" id="UP000243884"/>
    </source>
</evidence>
<sequence>MSDLKSIVTSAINDLERANFSWWSHEKAQLLLEKLQNVQSRELNNRQSLRHLSASMVVRKQDKMVFIEHPYLHQTLLPAGHVEPGEIPIETAVRELMEETGLAVADDNHTQLIDINIISIPANPIKGEGPHEHIDLRYRVSEVNQTHQTPELPVSWLTYAEAPVEFQPYFGD</sequence>
<dbReference type="Proteomes" id="UP000243884">
    <property type="component" value="Unassembled WGS sequence"/>
</dbReference>
<dbReference type="OrthoDB" id="9787880at2"/>
<evidence type="ECO:0000313" key="3">
    <source>
        <dbReference type="EMBL" id="SMC39984.1"/>
    </source>
</evidence>
<dbReference type="EMBL" id="FWXK01000004">
    <property type="protein sequence ID" value="SMC39984.1"/>
    <property type="molecule type" value="Genomic_DNA"/>
</dbReference>
<keyword evidence="4" id="KW-1185">Reference proteome</keyword>
<name>A0A1W1YV28_9LACT</name>
<keyword evidence="1" id="KW-0378">Hydrolase</keyword>
<dbReference type="RefSeq" id="WP_084099067.1">
    <property type="nucleotide sequence ID" value="NZ_FWXK01000004.1"/>
</dbReference>
<dbReference type="InterPro" id="IPR020084">
    <property type="entry name" value="NUDIX_hydrolase_CS"/>
</dbReference>
<dbReference type="PROSITE" id="PS51462">
    <property type="entry name" value="NUDIX"/>
    <property type="match status" value="1"/>
</dbReference>
<dbReference type="InterPro" id="IPR015797">
    <property type="entry name" value="NUDIX_hydrolase-like_dom_sf"/>
</dbReference>
<dbReference type="Gene3D" id="3.90.79.10">
    <property type="entry name" value="Nucleoside Triphosphate Pyrophosphohydrolase"/>
    <property type="match status" value="1"/>
</dbReference>
<protein>
    <submittedName>
        <fullName evidence="3">Dihydroneopterin triphosphate pyrophosphatase</fullName>
    </submittedName>
</protein>
<gene>
    <name evidence="3" type="ORF">SAMN04487984_0923</name>
</gene>
<dbReference type="PROSITE" id="PS00893">
    <property type="entry name" value="NUDIX_BOX"/>
    <property type="match status" value="1"/>
</dbReference>
<dbReference type="GO" id="GO:0016787">
    <property type="term" value="F:hydrolase activity"/>
    <property type="evidence" value="ECO:0007669"/>
    <property type="project" value="UniProtKB-KW"/>
</dbReference>
<organism evidence="3 4">
    <name type="scientific">Aerococcus suis</name>
    <dbReference type="NCBI Taxonomy" id="371602"/>
    <lineage>
        <taxon>Bacteria</taxon>
        <taxon>Bacillati</taxon>
        <taxon>Bacillota</taxon>
        <taxon>Bacilli</taxon>
        <taxon>Lactobacillales</taxon>
        <taxon>Aerococcaceae</taxon>
        <taxon>Aerococcus</taxon>
    </lineage>
</organism>
<proteinExistence type="predicted"/>
<dbReference type="InterPro" id="IPR000086">
    <property type="entry name" value="NUDIX_hydrolase_dom"/>
</dbReference>